<reference evidence="1" key="1">
    <citation type="journal article" date="2015" name="Nature">
        <title>Complex archaea that bridge the gap between prokaryotes and eukaryotes.</title>
        <authorList>
            <person name="Spang A."/>
            <person name="Saw J.H."/>
            <person name="Jorgensen S.L."/>
            <person name="Zaremba-Niedzwiedzka K."/>
            <person name="Martijn J."/>
            <person name="Lind A.E."/>
            <person name="van Eijk R."/>
            <person name="Schleper C."/>
            <person name="Guy L."/>
            <person name="Ettema T.J."/>
        </authorList>
    </citation>
    <scope>NUCLEOTIDE SEQUENCE</scope>
</reference>
<dbReference type="EMBL" id="LAZR01051405">
    <property type="protein sequence ID" value="KKK85232.1"/>
    <property type="molecule type" value="Genomic_DNA"/>
</dbReference>
<feature type="non-terminal residue" evidence="1">
    <location>
        <position position="93"/>
    </location>
</feature>
<comment type="caution">
    <text evidence="1">The sequence shown here is derived from an EMBL/GenBank/DDBJ whole genome shotgun (WGS) entry which is preliminary data.</text>
</comment>
<sequence length="93" mass="10682">MSEQELSDVQRADLYLSRARRLQAVVDELRRESTRNLETAELAVGAGVALQAENARLQARVEERERCGDCADSPEDIRLPARYRCYFCDKQFC</sequence>
<accession>A0A0F8YUV6</accession>
<evidence type="ECO:0000313" key="1">
    <source>
        <dbReference type="EMBL" id="KKK85232.1"/>
    </source>
</evidence>
<dbReference type="AlphaFoldDB" id="A0A0F8YUV6"/>
<name>A0A0F8YUV6_9ZZZZ</name>
<gene>
    <name evidence="1" type="ORF">LCGC14_2775400</name>
</gene>
<proteinExistence type="predicted"/>
<organism evidence="1">
    <name type="scientific">marine sediment metagenome</name>
    <dbReference type="NCBI Taxonomy" id="412755"/>
    <lineage>
        <taxon>unclassified sequences</taxon>
        <taxon>metagenomes</taxon>
        <taxon>ecological metagenomes</taxon>
    </lineage>
</organism>
<protein>
    <submittedName>
        <fullName evidence="1">Uncharacterized protein</fullName>
    </submittedName>
</protein>